<feature type="domain" description="GP-PDE" evidence="1">
    <location>
        <begin position="3"/>
        <end position="237"/>
    </location>
</feature>
<dbReference type="PANTHER" id="PTHR46211">
    <property type="entry name" value="GLYCEROPHOSPHORYL DIESTER PHOSPHODIESTERASE"/>
    <property type="match status" value="1"/>
</dbReference>
<organism evidence="2 3">
    <name type="scientific">Vibrio agarilyticus</name>
    <dbReference type="NCBI Taxonomy" id="2726741"/>
    <lineage>
        <taxon>Bacteria</taxon>
        <taxon>Pseudomonadati</taxon>
        <taxon>Pseudomonadota</taxon>
        <taxon>Gammaproteobacteria</taxon>
        <taxon>Vibrionales</taxon>
        <taxon>Vibrionaceae</taxon>
        <taxon>Vibrio</taxon>
    </lineage>
</organism>
<proteinExistence type="predicted"/>
<dbReference type="PROSITE" id="PS51704">
    <property type="entry name" value="GP_PDE"/>
    <property type="match status" value="1"/>
</dbReference>
<dbReference type="RefSeq" id="WP_168835180.1">
    <property type="nucleotide sequence ID" value="NZ_JABAIK010000003.1"/>
</dbReference>
<sequence length="237" mass="27057">MANLIIGHRGVKGHYPENTQVSVQAAIDMGLQWVEVDIQPTLDGELVVCHDHTVNRCSNGRGRVDAHTLVQLQQLDFGAWFAPTFAGEPIMTLATLLNLAQQHHLHLNLEIKVDQQNVTEVVTRLKQQLDLSGLPTDQFVLSSFSHDMIRSLHQHCSGYRLGVLSERLRHSDRALLKEVNAFSCHLNQRWIRQAHIDELKLAGYQVWCYTVNQPQKFKYLNQVDAVFSDFPERFSVQ</sequence>
<dbReference type="SUPFAM" id="SSF51695">
    <property type="entry name" value="PLC-like phosphodiesterases"/>
    <property type="match status" value="1"/>
</dbReference>
<evidence type="ECO:0000313" key="2">
    <source>
        <dbReference type="EMBL" id="NLS12070.1"/>
    </source>
</evidence>
<dbReference type="GO" id="GO:0008081">
    <property type="term" value="F:phosphoric diester hydrolase activity"/>
    <property type="evidence" value="ECO:0007669"/>
    <property type="project" value="InterPro"/>
</dbReference>
<dbReference type="Gene3D" id="3.20.20.190">
    <property type="entry name" value="Phosphatidylinositol (PI) phosphodiesterase"/>
    <property type="match status" value="1"/>
</dbReference>
<dbReference type="Pfam" id="PF03009">
    <property type="entry name" value="GDPD"/>
    <property type="match status" value="1"/>
</dbReference>
<evidence type="ECO:0000259" key="1">
    <source>
        <dbReference type="PROSITE" id="PS51704"/>
    </source>
</evidence>
<accession>A0A7X8YG02</accession>
<dbReference type="AlphaFoldDB" id="A0A7X8YG02"/>
<protein>
    <submittedName>
        <fullName evidence="2">Glycerophosphoryl diester phosphodiesterase</fullName>
    </submittedName>
</protein>
<gene>
    <name evidence="2" type="ORF">HGP28_04075</name>
</gene>
<comment type="caution">
    <text evidence="2">The sequence shown here is derived from an EMBL/GenBank/DDBJ whole genome shotgun (WGS) entry which is preliminary data.</text>
</comment>
<dbReference type="EMBL" id="JABAIK010000003">
    <property type="protein sequence ID" value="NLS12070.1"/>
    <property type="molecule type" value="Genomic_DNA"/>
</dbReference>
<dbReference type="GO" id="GO:0006629">
    <property type="term" value="P:lipid metabolic process"/>
    <property type="evidence" value="ECO:0007669"/>
    <property type="project" value="InterPro"/>
</dbReference>
<name>A0A7X8YG02_9VIBR</name>
<reference evidence="2 3" key="1">
    <citation type="submission" date="2020-04" db="EMBL/GenBank/DDBJ databases">
        <title>Vibrio sp. SM6, a novel species isolated from seawater.</title>
        <authorList>
            <person name="Wang X."/>
        </authorList>
    </citation>
    <scope>NUCLEOTIDE SEQUENCE [LARGE SCALE GENOMIC DNA]</scope>
    <source>
        <strain evidence="2 3">SM6</strain>
    </source>
</reference>
<dbReference type="Proteomes" id="UP000535589">
    <property type="component" value="Unassembled WGS sequence"/>
</dbReference>
<dbReference type="InterPro" id="IPR017946">
    <property type="entry name" value="PLC-like_Pdiesterase_TIM-brl"/>
</dbReference>
<keyword evidence="3" id="KW-1185">Reference proteome</keyword>
<evidence type="ECO:0000313" key="3">
    <source>
        <dbReference type="Proteomes" id="UP000535589"/>
    </source>
</evidence>
<dbReference type="InterPro" id="IPR030395">
    <property type="entry name" value="GP_PDE_dom"/>
</dbReference>
<dbReference type="PANTHER" id="PTHR46211:SF1">
    <property type="entry name" value="GLYCEROPHOSPHODIESTER PHOSPHODIESTERASE, CYTOPLASMIC"/>
    <property type="match status" value="1"/>
</dbReference>